<evidence type="ECO:0000313" key="2">
    <source>
        <dbReference type="EMBL" id="RXK39168.1"/>
    </source>
</evidence>
<keyword evidence="3" id="KW-1185">Reference proteome</keyword>
<dbReference type="PANTHER" id="PTHR15410:SF2">
    <property type="entry name" value="HIRA-INTERACTING PROTEIN 3"/>
    <property type="match status" value="1"/>
</dbReference>
<evidence type="ECO:0008006" key="4">
    <source>
        <dbReference type="Google" id="ProtNLM"/>
    </source>
</evidence>
<dbReference type="AlphaFoldDB" id="A0A4Q1BMU6"/>
<dbReference type="OrthoDB" id="552755at2759"/>
<feature type="compositionally biased region" description="Basic residues" evidence="1">
    <location>
        <begin position="239"/>
        <end position="250"/>
    </location>
</feature>
<dbReference type="PANTHER" id="PTHR15410">
    <property type="entry name" value="HIRA-INTERACTING PROTEIN 3"/>
    <property type="match status" value="1"/>
</dbReference>
<feature type="region of interest" description="Disordered" evidence="1">
    <location>
        <begin position="349"/>
        <end position="394"/>
    </location>
</feature>
<feature type="region of interest" description="Disordered" evidence="1">
    <location>
        <begin position="72"/>
        <end position="267"/>
    </location>
</feature>
<protein>
    <recommendedName>
        <fullName evidence="4">DEK C-terminal domain-containing protein</fullName>
    </recommendedName>
</protein>
<dbReference type="InterPro" id="IPR037647">
    <property type="entry name" value="HIRIP3"/>
</dbReference>
<accession>A0A4Q1BMU6</accession>
<name>A0A4Q1BMU6_TREME</name>
<dbReference type="Proteomes" id="UP000289152">
    <property type="component" value="Unassembled WGS sequence"/>
</dbReference>
<evidence type="ECO:0000256" key="1">
    <source>
        <dbReference type="SAM" id="MobiDB-lite"/>
    </source>
</evidence>
<proteinExistence type="predicted"/>
<organism evidence="2 3">
    <name type="scientific">Tremella mesenterica</name>
    <name type="common">Jelly fungus</name>
    <dbReference type="NCBI Taxonomy" id="5217"/>
    <lineage>
        <taxon>Eukaryota</taxon>
        <taxon>Fungi</taxon>
        <taxon>Dikarya</taxon>
        <taxon>Basidiomycota</taxon>
        <taxon>Agaricomycotina</taxon>
        <taxon>Tremellomycetes</taxon>
        <taxon>Tremellales</taxon>
        <taxon>Tremellaceae</taxon>
        <taxon>Tremella</taxon>
    </lineage>
</organism>
<sequence length="394" mass="44211">MSFSTNKIRQAALKVVQHASRPGGEMDKEEFTMSLARKRIAGELDVEEGLLREGEMKVKVKKAVEWALEQIDNTSNTTNSQIQPGPSSPDPKSKTKSYPSETKHKSTKHESKSEHKSKINRSETKRREQINSKVSRQPTKEKSSKKRRKSSPSSSQVSFGDRVDISEHETEDTNVEIQPDEKDDDSDEETSAGGKRKRGEVRQERSSEEKSEEEKIDKQADGDDVSEMSSVYDEPVRGRVSKNKGVKGKRGSTEGKKEVKRQRKDPIEELTGDERKIAELKKIVNACGVRKQWSKEFSDCPTTVKQISRLNSILSSLGMRGQPTLGKAKALKERRELAAELNDVREFEATRGLRGKSSRDKSTPKSESESEEETKEPSAMDAVMGFFDGDSESD</sequence>
<feature type="compositionally biased region" description="Basic and acidic residues" evidence="1">
    <location>
        <begin position="101"/>
        <end position="130"/>
    </location>
</feature>
<gene>
    <name evidence="2" type="ORF">M231_03525</name>
</gene>
<comment type="caution">
    <text evidence="2">The sequence shown here is derived from an EMBL/GenBank/DDBJ whole genome shotgun (WGS) entry which is preliminary data.</text>
</comment>
<evidence type="ECO:0000313" key="3">
    <source>
        <dbReference type="Proteomes" id="UP000289152"/>
    </source>
</evidence>
<reference evidence="2 3" key="1">
    <citation type="submission" date="2016-06" db="EMBL/GenBank/DDBJ databases">
        <title>Evolution of pathogenesis and genome organization in the Tremellales.</title>
        <authorList>
            <person name="Cuomo C."/>
            <person name="Litvintseva A."/>
            <person name="Heitman J."/>
            <person name="Chen Y."/>
            <person name="Sun S."/>
            <person name="Springer D."/>
            <person name="Dromer F."/>
            <person name="Young S."/>
            <person name="Zeng Q."/>
            <person name="Chapman S."/>
            <person name="Gujja S."/>
            <person name="Saif S."/>
            <person name="Birren B."/>
        </authorList>
    </citation>
    <scope>NUCLEOTIDE SEQUENCE [LARGE SCALE GENOMIC DNA]</scope>
    <source>
        <strain evidence="2 3">ATCC 28783</strain>
    </source>
</reference>
<dbReference type="EMBL" id="SDIL01000035">
    <property type="protein sequence ID" value="RXK39168.1"/>
    <property type="molecule type" value="Genomic_DNA"/>
</dbReference>
<dbReference type="STRING" id="5217.A0A4Q1BMU6"/>
<dbReference type="VEuPathDB" id="FungiDB:TREMEDRAFT_60020"/>
<dbReference type="InParanoid" id="A0A4Q1BMU6"/>
<feature type="compositionally biased region" description="Basic and acidic residues" evidence="1">
    <location>
        <begin position="200"/>
        <end position="221"/>
    </location>
</feature>
<dbReference type="OMA" id="CGIRKIW"/>
<feature type="compositionally biased region" description="Basic and acidic residues" evidence="1">
    <location>
        <begin position="349"/>
        <end position="368"/>
    </location>
</feature>
<dbReference type="GO" id="GO:0005634">
    <property type="term" value="C:nucleus"/>
    <property type="evidence" value="ECO:0007669"/>
    <property type="project" value="TreeGrafter"/>
</dbReference>
<feature type="compositionally biased region" description="Polar residues" evidence="1">
    <location>
        <begin position="72"/>
        <end position="83"/>
    </location>
</feature>
<feature type="compositionally biased region" description="Acidic residues" evidence="1">
    <location>
        <begin position="181"/>
        <end position="190"/>
    </location>
</feature>